<gene>
    <name evidence="1" type="ORF">BDY19DRAFT_982884</name>
</gene>
<dbReference type="EMBL" id="MU274902">
    <property type="protein sequence ID" value="KAI0093008.1"/>
    <property type="molecule type" value="Genomic_DNA"/>
</dbReference>
<keyword evidence="2" id="KW-1185">Reference proteome</keyword>
<proteinExistence type="predicted"/>
<sequence length="689" mass="74661">MLTGELAKTQSILSAVQGYAASEVLSQQSPHLFSADPEAVVSQLKELIDSTLQVSGSLNAYLTLPLSSPKLHSLLRQETAITHTVHNAALTVQQTVSALRKRAGILYGENIPLDKAELVDWCINRILAWGKSAGMETFKDEESDKRITIVLGGKVIVIDMGISVDRSDIQTPVFNVTNVKTSFAVPNGTSAPPSSGSTSLDALLADNMRAFIIEVQKKPEDQDPENAARIGRRITENLNYLMKLDQLALNEGDNGLRWFNNCDALSLKAETYAISECAAVSRDLPSATAPLDIFLMRAHALPLPYLTTPSISFLIHISPHAYLTLLRTPAPAQLAALPTLPQIDIPFSHLRSYVGAHPRKPGIAVASLVLCSGGPRVPQQPDDIPMDSLSSRPNFPLAPFSQDFGQPFPVINIAEGQPTSGDRYFIDFTDDGKYPGIVMSQTRMRDIEMVINPLAGIDPMNGVQPLMTLGSGSWLDMLINPGAPIPSERYTALYISPASLHPPLQLKLAAPEEPGFRIEKVPVRSMKEVWAVLEVVREQCWINETLLTCQWVPESLNAALTSPDPSEVNTTEDELNAVLGGTIVPKSIPVNVTVHSALPRNLIFDPATPGQSTPHRTAKIVMTSPEQPPIYGLVEITVAYDASRPRGIALNINGALGADVNVDTLEEVCRRGGLLGLPGRVWAKTHMLS</sequence>
<dbReference type="Proteomes" id="UP001055072">
    <property type="component" value="Unassembled WGS sequence"/>
</dbReference>
<reference evidence="1" key="1">
    <citation type="journal article" date="2021" name="Environ. Microbiol.">
        <title>Gene family expansions and transcriptome signatures uncover fungal adaptations to wood decay.</title>
        <authorList>
            <person name="Hage H."/>
            <person name="Miyauchi S."/>
            <person name="Viragh M."/>
            <person name="Drula E."/>
            <person name="Min B."/>
            <person name="Chaduli D."/>
            <person name="Navarro D."/>
            <person name="Favel A."/>
            <person name="Norest M."/>
            <person name="Lesage-Meessen L."/>
            <person name="Balint B."/>
            <person name="Merenyi Z."/>
            <person name="de Eugenio L."/>
            <person name="Morin E."/>
            <person name="Martinez A.T."/>
            <person name="Baldrian P."/>
            <person name="Stursova M."/>
            <person name="Martinez M.J."/>
            <person name="Novotny C."/>
            <person name="Magnuson J.K."/>
            <person name="Spatafora J.W."/>
            <person name="Maurice S."/>
            <person name="Pangilinan J."/>
            <person name="Andreopoulos W."/>
            <person name="LaButti K."/>
            <person name="Hundley H."/>
            <person name="Na H."/>
            <person name="Kuo A."/>
            <person name="Barry K."/>
            <person name="Lipzen A."/>
            <person name="Henrissat B."/>
            <person name="Riley R."/>
            <person name="Ahrendt S."/>
            <person name="Nagy L.G."/>
            <person name="Grigoriev I.V."/>
            <person name="Martin F."/>
            <person name="Rosso M.N."/>
        </authorList>
    </citation>
    <scope>NUCLEOTIDE SEQUENCE</scope>
    <source>
        <strain evidence="1">CBS 384.51</strain>
    </source>
</reference>
<evidence type="ECO:0000313" key="1">
    <source>
        <dbReference type="EMBL" id="KAI0093008.1"/>
    </source>
</evidence>
<name>A0ACB8UFH2_9APHY</name>
<protein>
    <submittedName>
        <fullName evidence="1">Uncharacterized protein</fullName>
    </submittedName>
</protein>
<evidence type="ECO:0000313" key="2">
    <source>
        <dbReference type="Proteomes" id="UP001055072"/>
    </source>
</evidence>
<organism evidence="1 2">
    <name type="scientific">Irpex rosettiformis</name>
    <dbReference type="NCBI Taxonomy" id="378272"/>
    <lineage>
        <taxon>Eukaryota</taxon>
        <taxon>Fungi</taxon>
        <taxon>Dikarya</taxon>
        <taxon>Basidiomycota</taxon>
        <taxon>Agaricomycotina</taxon>
        <taxon>Agaricomycetes</taxon>
        <taxon>Polyporales</taxon>
        <taxon>Irpicaceae</taxon>
        <taxon>Irpex</taxon>
    </lineage>
</organism>
<comment type="caution">
    <text evidence="1">The sequence shown here is derived from an EMBL/GenBank/DDBJ whole genome shotgun (WGS) entry which is preliminary data.</text>
</comment>
<accession>A0ACB8UFH2</accession>